<reference evidence="1 3" key="1">
    <citation type="journal article" date="2011" name="Nature">
        <title>The Medicago genome provides insight into the evolution of rhizobial symbioses.</title>
        <authorList>
            <person name="Young N.D."/>
            <person name="Debelle F."/>
            <person name="Oldroyd G.E."/>
            <person name="Geurts R."/>
            <person name="Cannon S.B."/>
            <person name="Udvardi M.K."/>
            <person name="Benedito V.A."/>
            <person name="Mayer K.F."/>
            <person name="Gouzy J."/>
            <person name="Schoof H."/>
            <person name="Van de Peer Y."/>
            <person name="Proost S."/>
            <person name="Cook D.R."/>
            <person name="Meyers B.C."/>
            <person name="Spannagl M."/>
            <person name="Cheung F."/>
            <person name="De Mita S."/>
            <person name="Krishnakumar V."/>
            <person name="Gundlach H."/>
            <person name="Zhou S."/>
            <person name="Mudge J."/>
            <person name="Bharti A.K."/>
            <person name="Murray J.D."/>
            <person name="Naoumkina M.A."/>
            <person name="Rosen B."/>
            <person name="Silverstein K.A."/>
            <person name="Tang H."/>
            <person name="Rombauts S."/>
            <person name="Zhao P.X."/>
            <person name="Zhou P."/>
            <person name="Barbe V."/>
            <person name="Bardou P."/>
            <person name="Bechner M."/>
            <person name="Bellec A."/>
            <person name="Berger A."/>
            <person name="Berges H."/>
            <person name="Bidwell S."/>
            <person name="Bisseling T."/>
            <person name="Choisne N."/>
            <person name="Couloux A."/>
            <person name="Denny R."/>
            <person name="Deshpande S."/>
            <person name="Dai X."/>
            <person name="Doyle J.J."/>
            <person name="Dudez A.M."/>
            <person name="Farmer A.D."/>
            <person name="Fouteau S."/>
            <person name="Franken C."/>
            <person name="Gibelin C."/>
            <person name="Gish J."/>
            <person name="Goldstein S."/>
            <person name="Gonzalez A.J."/>
            <person name="Green P.J."/>
            <person name="Hallab A."/>
            <person name="Hartog M."/>
            <person name="Hua A."/>
            <person name="Humphray S.J."/>
            <person name="Jeong D.H."/>
            <person name="Jing Y."/>
            <person name="Jocker A."/>
            <person name="Kenton S.M."/>
            <person name="Kim D.J."/>
            <person name="Klee K."/>
            <person name="Lai H."/>
            <person name="Lang C."/>
            <person name="Lin S."/>
            <person name="Macmil S.L."/>
            <person name="Magdelenat G."/>
            <person name="Matthews L."/>
            <person name="McCorrison J."/>
            <person name="Monaghan E.L."/>
            <person name="Mun J.H."/>
            <person name="Najar F.Z."/>
            <person name="Nicholson C."/>
            <person name="Noirot C."/>
            <person name="O'Bleness M."/>
            <person name="Paule C.R."/>
            <person name="Poulain J."/>
            <person name="Prion F."/>
            <person name="Qin B."/>
            <person name="Qu C."/>
            <person name="Retzel E.F."/>
            <person name="Riddle C."/>
            <person name="Sallet E."/>
            <person name="Samain S."/>
            <person name="Samson N."/>
            <person name="Sanders I."/>
            <person name="Saurat O."/>
            <person name="Scarpelli C."/>
            <person name="Schiex T."/>
            <person name="Segurens B."/>
            <person name="Severin A.J."/>
            <person name="Sherrier D.J."/>
            <person name="Shi R."/>
            <person name="Sims S."/>
            <person name="Singer S.R."/>
            <person name="Sinharoy S."/>
            <person name="Sterck L."/>
            <person name="Viollet A."/>
            <person name="Wang B.B."/>
            <person name="Wang K."/>
            <person name="Wang M."/>
            <person name="Wang X."/>
            <person name="Warfsmann J."/>
            <person name="Weissenbach J."/>
            <person name="White D.D."/>
            <person name="White J.D."/>
            <person name="Wiley G.B."/>
            <person name="Wincker P."/>
            <person name="Xing Y."/>
            <person name="Yang L."/>
            <person name="Yao Z."/>
            <person name="Ying F."/>
            <person name="Zhai J."/>
            <person name="Zhou L."/>
            <person name="Zuber A."/>
            <person name="Denarie J."/>
            <person name="Dixon R.A."/>
            <person name="May G.D."/>
            <person name="Schwartz D.C."/>
            <person name="Rogers J."/>
            <person name="Quetier F."/>
            <person name="Town C.D."/>
            <person name="Roe B.A."/>
        </authorList>
    </citation>
    <scope>NUCLEOTIDE SEQUENCE [LARGE SCALE GENOMIC DNA]</scope>
    <source>
        <strain evidence="1">A17</strain>
        <strain evidence="2 3">cv. Jemalong A17</strain>
    </source>
</reference>
<dbReference type="EnsemblPlants" id="KEH39337">
    <property type="protein sequence ID" value="KEH39337"/>
    <property type="gene ID" value="MTR_2g094710"/>
</dbReference>
<reference evidence="1 3" key="2">
    <citation type="journal article" date="2014" name="BMC Genomics">
        <title>An improved genome release (version Mt4.0) for the model legume Medicago truncatula.</title>
        <authorList>
            <person name="Tang H."/>
            <person name="Krishnakumar V."/>
            <person name="Bidwell S."/>
            <person name="Rosen B."/>
            <person name="Chan A."/>
            <person name="Zhou S."/>
            <person name="Gentzbittel L."/>
            <person name="Childs K.L."/>
            <person name="Yandell M."/>
            <person name="Gundlach H."/>
            <person name="Mayer K.F."/>
            <person name="Schwartz D.C."/>
            <person name="Town C.D."/>
        </authorList>
    </citation>
    <scope>GENOME REANNOTATION</scope>
    <source>
        <strain evidence="1">A17</strain>
        <strain evidence="2 3">cv. Jemalong A17</strain>
    </source>
</reference>
<evidence type="ECO:0000313" key="3">
    <source>
        <dbReference type="Proteomes" id="UP000002051"/>
    </source>
</evidence>
<proteinExistence type="predicted"/>
<organism evidence="1 3">
    <name type="scientific">Medicago truncatula</name>
    <name type="common">Barrel medic</name>
    <name type="synonym">Medicago tribuloides</name>
    <dbReference type="NCBI Taxonomy" id="3880"/>
    <lineage>
        <taxon>Eukaryota</taxon>
        <taxon>Viridiplantae</taxon>
        <taxon>Streptophyta</taxon>
        <taxon>Embryophyta</taxon>
        <taxon>Tracheophyta</taxon>
        <taxon>Spermatophyta</taxon>
        <taxon>Magnoliopsida</taxon>
        <taxon>eudicotyledons</taxon>
        <taxon>Gunneridae</taxon>
        <taxon>Pentapetalae</taxon>
        <taxon>rosids</taxon>
        <taxon>fabids</taxon>
        <taxon>Fabales</taxon>
        <taxon>Fabaceae</taxon>
        <taxon>Papilionoideae</taxon>
        <taxon>50 kb inversion clade</taxon>
        <taxon>NPAAA clade</taxon>
        <taxon>Hologalegina</taxon>
        <taxon>IRL clade</taxon>
        <taxon>Trifolieae</taxon>
        <taxon>Medicago</taxon>
    </lineage>
</organism>
<dbReference type="AlphaFoldDB" id="A0A072VC40"/>
<name>A0A072VC40_MEDTR</name>
<reference evidence="2" key="3">
    <citation type="submission" date="2015-04" db="UniProtKB">
        <authorList>
            <consortium name="EnsemblPlants"/>
        </authorList>
    </citation>
    <scope>IDENTIFICATION</scope>
    <source>
        <strain evidence="2">cv. Jemalong A17</strain>
    </source>
</reference>
<dbReference type="Proteomes" id="UP000002051">
    <property type="component" value="Chromosome 2"/>
</dbReference>
<evidence type="ECO:0000313" key="1">
    <source>
        <dbReference type="EMBL" id="KEH39337.1"/>
    </source>
</evidence>
<sequence>MTNFSKTKRPPKDKCFDFQPDSLELMRLIRGSQKTNRPAFPPIGNPRYIKEMVPTLQFKTVAASDNHEPRTLIPTRRLLEKFTNIQTGCAFSPSHIRISLRNK</sequence>
<dbReference type="HOGENOM" id="CLU_2267737_0_0_1"/>
<gene>
    <name evidence="1" type="ordered locus">MTR_2g094710</name>
</gene>
<accession>A0A072VC40</accession>
<keyword evidence="3" id="KW-1185">Reference proteome</keyword>
<protein>
    <submittedName>
        <fullName evidence="1 2">Uncharacterized protein</fullName>
    </submittedName>
</protein>
<evidence type="ECO:0000313" key="2">
    <source>
        <dbReference type="EnsemblPlants" id="KEH39337"/>
    </source>
</evidence>
<dbReference type="EMBL" id="CM001218">
    <property type="protein sequence ID" value="KEH39337.1"/>
    <property type="molecule type" value="Genomic_DNA"/>
</dbReference>